<protein>
    <recommendedName>
        <fullName evidence="3">Exocyst complex component EXO84</fullName>
    </recommendedName>
</protein>
<feature type="domain" description="Exocyst component Exo84 C-terminal" evidence="8">
    <location>
        <begin position="360"/>
        <end position="552"/>
    </location>
</feature>
<dbReference type="InterPro" id="IPR011993">
    <property type="entry name" value="PH-like_dom_sf"/>
</dbReference>
<dbReference type="PANTHER" id="PTHR21426">
    <property type="entry name" value="EXOCYST COMPLEX COMPONENT 8"/>
    <property type="match status" value="1"/>
</dbReference>
<dbReference type="InterPro" id="IPR032403">
    <property type="entry name" value="Exo84_C"/>
</dbReference>
<comment type="similarity">
    <text evidence="2">Belongs to the EXO84 family.</text>
</comment>
<dbReference type="EMBL" id="JANBOJ010000197">
    <property type="protein sequence ID" value="KAJ1721100.1"/>
    <property type="molecule type" value="Genomic_DNA"/>
</dbReference>
<gene>
    <name evidence="9" type="primary">EXO84</name>
    <name evidence="9" type="ORF">LPJ53_004334</name>
</gene>
<dbReference type="OrthoDB" id="642193at2759"/>
<evidence type="ECO:0000256" key="2">
    <source>
        <dbReference type="ARBA" id="ARBA00007210"/>
    </source>
</evidence>
<keyword evidence="5" id="KW-0268">Exocytosis</keyword>
<dbReference type="GO" id="GO:0006887">
    <property type="term" value="P:exocytosis"/>
    <property type="evidence" value="ECO:0007669"/>
    <property type="project" value="UniProtKB-KW"/>
</dbReference>
<dbReference type="GO" id="GO:0006893">
    <property type="term" value="P:Golgi to plasma membrane transport"/>
    <property type="evidence" value="ECO:0007669"/>
    <property type="project" value="TreeGrafter"/>
</dbReference>
<dbReference type="Gene3D" id="1.20.58.1210">
    <property type="entry name" value="Exo84p, N-terminal helical domain"/>
    <property type="match status" value="1"/>
</dbReference>
<dbReference type="GO" id="GO:0030133">
    <property type="term" value="C:transport vesicle"/>
    <property type="evidence" value="ECO:0007669"/>
    <property type="project" value="UniProtKB-SubCell"/>
</dbReference>
<comment type="subcellular location">
    <subcellularLocation>
        <location evidence="1">Cytoplasmic vesicle</location>
        <location evidence="1">Secretory vesicle</location>
    </subcellularLocation>
</comment>
<dbReference type="SUPFAM" id="SSF74788">
    <property type="entry name" value="Cullin repeat-like"/>
    <property type="match status" value="1"/>
</dbReference>
<feature type="compositionally biased region" description="Low complexity" evidence="7">
    <location>
        <begin position="29"/>
        <end position="55"/>
    </location>
</feature>
<evidence type="ECO:0000256" key="3">
    <source>
        <dbReference type="ARBA" id="ARBA00021269"/>
    </source>
</evidence>
<dbReference type="AlphaFoldDB" id="A0A9W7XY00"/>
<evidence type="ECO:0000256" key="5">
    <source>
        <dbReference type="ARBA" id="ARBA00022483"/>
    </source>
</evidence>
<evidence type="ECO:0000256" key="6">
    <source>
        <dbReference type="ARBA" id="ARBA00022927"/>
    </source>
</evidence>
<evidence type="ECO:0000313" key="10">
    <source>
        <dbReference type="Proteomes" id="UP001149813"/>
    </source>
</evidence>
<keyword evidence="6" id="KW-0653">Protein transport</keyword>
<dbReference type="PANTHER" id="PTHR21426:SF12">
    <property type="entry name" value="EXOCYST COMPLEX COMPONENT 8"/>
    <property type="match status" value="1"/>
</dbReference>
<evidence type="ECO:0000256" key="4">
    <source>
        <dbReference type="ARBA" id="ARBA00022448"/>
    </source>
</evidence>
<comment type="caution">
    <text evidence="9">The sequence shown here is derived from an EMBL/GenBank/DDBJ whole genome shotgun (WGS) entry which is preliminary data.</text>
</comment>
<dbReference type="InterPro" id="IPR042561">
    <property type="entry name" value="Exo84_C_1"/>
</dbReference>
<feature type="compositionally biased region" description="Low complexity" evidence="7">
    <location>
        <begin position="917"/>
        <end position="950"/>
    </location>
</feature>
<evidence type="ECO:0000313" key="9">
    <source>
        <dbReference type="EMBL" id="KAJ1721100.1"/>
    </source>
</evidence>
<dbReference type="Proteomes" id="UP001149813">
    <property type="component" value="Unassembled WGS sequence"/>
</dbReference>
<dbReference type="InterPro" id="IPR042560">
    <property type="entry name" value="Exo84_C_2"/>
</dbReference>
<name>A0A9W7XY00_9FUNG</name>
<evidence type="ECO:0000259" key="8">
    <source>
        <dbReference type="Pfam" id="PF16528"/>
    </source>
</evidence>
<evidence type="ECO:0000256" key="1">
    <source>
        <dbReference type="ARBA" id="ARBA00004398"/>
    </source>
</evidence>
<accession>A0A9W7XY00</accession>
<evidence type="ECO:0000256" key="7">
    <source>
        <dbReference type="SAM" id="MobiDB-lite"/>
    </source>
</evidence>
<keyword evidence="4" id="KW-0813">Transport</keyword>
<dbReference type="GO" id="GO:0000145">
    <property type="term" value="C:exocyst"/>
    <property type="evidence" value="ECO:0007669"/>
    <property type="project" value="InterPro"/>
</dbReference>
<dbReference type="Gene3D" id="2.30.29.30">
    <property type="entry name" value="Pleckstrin-homology domain (PH domain)/Phosphotyrosine-binding domain (PTB)"/>
    <property type="match status" value="1"/>
</dbReference>
<dbReference type="InterPro" id="IPR016159">
    <property type="entry name" value="Cullin_repeat-like_dom_sf"/>
</dbReference>
<dbReference type="InterPro" id="IPR033961">
    <property type="entry name" value="Exo84"/>
</dbReference>
<dbReference type="Pfam" id="PF16528">
    <property type="entry name" value="Exo84_C"/>
    <property type="match status" value="1"/>
</dbReference>
<dbReference type="Gene3D" id="1.20.58.1220">
    <property type="entry name" value="Exo84p, C-terminal helical domain"/>
    <property type="match status" value="1"/>
</dbReference>
<keyword evidence="10" id="KW-1185">Reference proteome</keyword>
<dbReference type="Pfam" id="PF25345">
    <property type="entry name" value="PH_EXO84"/>
    <property type="match status" value="1"/>
</dbReference>
<reference evidence="9" key="1">
    <citation type="submission" date="2022-07" db="EMBL/GenBank/DDBJ databases">
        <title>Phylogenomic reconstructions and comparative analyses of Kickxellomycotina fungi.</title>
        <authorList>
            <person name="Reynolds N.K."/>
            <person name="Stajich J.E."/>
            <person name="Barry K."/>
            <person name="Grigoriev I.V."/>
            <person name="Crous P."/>
            <person name="Smith M.E."/>
        </authorList>
    </citation>
    <scope>NUCLEOTIDE SEQUENCE</scope>
    <source>
        <strain evidence="9">NBRC 32514</strain>
    </source>
</reference>
<dbReference type="Pfam" id="PF08700">
    <property type="entry name" value="VPS51_Exo84_N"/>
    <property type="match status" value="1"/>
</dbReference>
<proteinExistence type="inferred from homology"/>
<organism evidence="9 10">
    <name type="scientific">Coemansia erecta</name>
    <dbReference type="NCBI Taxonomy" id="147472"/>
    <lineage>
        <taxon>Eukaryota</taxon>
        <taxon>Fungi</taxon>
        <taxon>Fungi incertae sedis</taxon>
        <taxon>Zoopagomycota</taxon>
        <taxon>Kickxellomycotina</taxon>
        <taxon>Kickxellomycetes</taxon>
        <taxon>Kickxellales</taxon>
        <taxon>Kickxellaceae</taxon>
        <taxon>Coemansia</taxon>
    </lineage>
</organism>
<feature type="region of interest" description="Disordered" evidence="7">
    <location>
        <begin position="1"/>
        <end position="67"/>
    </location>
</feature>
<sequence>MDHSAGRGMTATMRRERQLAHHGGGGGSSSSTSGHMRSMSASASAAAAAAAGDSSSGEHPSVSLSRLSKSDFQAEEYLRTTLRSAPEGGMRQFRKALEDARKSASRSLQRNVYKNYESFVFISKEISSMERDMQLLRELLHSINQVGDDLMDDDADGAGEGLADMPQGRAAARRRTMRMSMANQNDLFKDQLARVWSSVRDAQRFVPYAPGRHVVGDVRNAAELSPATLQSRQRVDIIVLSDMLLVAVRTKRSAHAAQPALVADRAFVLADVAVADVSDVEHSAFLVRIVNRAETFLFGLRSADAKNELLMLIAHAKAGVLGGMPPGAEVPAMPALPRQLPNAAASGAADPDGLRAHAGDLLDTLDIHIARREFADAAAAVQRLNAALGDQPSPAMRRAADAHTAELARLVLADLRTPCAPRAQAAANVRLLHTLGWDKEAKEAFLAARSATIKNRTRQLKLEGSTSLYIRELAIVYFRLIRNTCEWYSSLFADPTLVSALIAWVRREMAGYAVIFRRHVFHDAQRFRTIAGCLAHTLAEVDILGHAGLDLKFMLDQEFFPDLTATIRSYEARVQALLSKAVADDRLAVASKIDTSASDSLARAFGPYIPIVASVSKLDEVLTDFGDELRHIARDSLYGQVVASVLAIIEGLLKQFLALLRRSSANLSYAQEMALLVSTQAVVSWVIPRCAAHLDRIFGRTVSDIHNLEQRLEAFPGSLQDVFCQKHAVSIAKASFDFVTRDFAADEAPAADPRARRTLVDDTMAPSAEMEQLLTRLGHVARELDNWPLPKRAILSGIIDCMFVQMIDPRNWETSAGEKRRFSHLGVHSLVLDIHFLLRVCGSLVSKSTNNMANRVCEKGLRAYFAQTSGGGAPAGEMMNKSWYDARVLDTMQRLGFAFPDFGKGFEHRSQQSFDSLASGSAAANAPPSSGSPSTVNTTATTPVSTRNATSSPSAD</sequence>
<dbReference type="GO" id="GO:0015031">
    <property type="term" value="P:protein transport"/>
    <property type="evidence" value="ECO:0007669"/>
    <property type="project" value="UniProtKB-KW"/>
</dbReference>
<feature type="region of interest" description="Disordered" evidence="7">
    <location>
        <begin position="917"/>
        <end position="956"/>
    </location>
</feature>